<accession>A0AC35UF83</accession>
<dbReference type="Proteomes" id="UP000095286">
    <property type="component" value="Unplaced"/>
</dbReference>
<dbReference type="WBParaSite" id="RSKR_0001093100.1">
    <property type="protein sequence ID" value="RSKR_0001093100.1"/>
    <property type="gene ID" value="RSKR_0001093100"/>
</dbReference>
<evidence type="ECO:0000313" key="1">
    <source>
        <dbReference type="Proteomes" id="UP000095286"/>
    </source>
</evidence>
<name>A0AC35UF83_9BILA</name>
<proteinExistence type="predicted"/>
<evidence type="ECO:0000313" key="2">
    <source>
        <dbReference type="WBParaSite" id="RSKR_0001093100.1"/>
    </source>
</evidence>
<organism evidence="1 2">
    <name type="scientific">Rhabditophanes sp. KR3021</name>
    <dbReference type="NCBI Taxonomy" id="114890"/>
    <lineage>
        <taxon>Eukaryota</taxon>
        <taxon>Metazoa</taxon>
        <taxon>Ecdysozoa</taxon>
        <taxon>Nematoda</taxon>
        <taxon>Chromadorea</taxon>
        <taxon>Rhabditida</taxon>
        <taxon>Tylenchina</taxon>
        <taxon>Panagrolaimomorpha</taxon>
        <taxon>Strongyloidoidea</taxon>
        <taxon>Alloionematidae</taxon>
        <taxon>Rhabditophanes</taxon>
    </lineage>
</organism>
<reference evidence="2" key="1">
    <citation type="submission" date="2016-11" db="UniProtKB">
        <authorList>
            <consortium name="WormBaseParasite"/>
        </authorList>
    </citation>
    <scope>IDENTIFICATION</scope>
    <source>
        <strain evidence="2">KR3021</strain>
    </source>
</reference>
<protein>
    <submittedName>
        <fullName evidence="2">Lectin_legB domain-containing protein</fullName>
    </submittedName>
</protein>
<sequence>MRRINNDADSGEPPERYAIILEGSAKKERNNKRHVVAFYLDESTSNEGLALEYAVISNLQDDLTNIDGSGQPNNMMVMKHPDIATQLSPSTKYIRL</sequence>